<proteinExistence type="predicted"/>
<organism evidence="1">
    <name type="scientific">marine metagenome</name>
    <dbReference type="NCBI Taxonomy" id="408172"/>
    <lineage>
        <taxon>unclassified sequences</taxon>
        <taxon>metagenomes</taxon>
        <taxon>ecological metagenomes</taxon>
    </lineage>
</organism>
<dbReference type="AlphaFoldDB" id="A0A382UUF7"/>
<accession>A0A382UUF7</accession>
<dbReference type="EMBL" id="UINC01146897">
    <property type="protein sequence ID" value="SVD37889.1"/>
    <property type="molecule type" value="Genomic_DNA"/>
</dbReference>
<protein>
    <submittedName>
        <fullName evidence="1">Uncharacterized protein</fullName>
    </submittedName>
</protein>
<feature type="non-terminal residue" evidence="1">
    <location>
        <position position="139"/>
    </location>
</feature>
<evidence type="ECO:0000313" key="1">
    <source>
        <dbReference type="EMBL" id="SVD37889.1"/>
    </source>
</evidence>
<reference evidence="1" key="1">
    <citation type="submission" date="2018-05" db="EMBL/GenBank/DDBJ databases">
        <authorList>
            <person name="Lanie J.A."/>
            <person name="Ng W.-L."/>
            <person name="Kazmierczak K.M."/>
            <person name="Andrzejewski T.M."/>
            <person name="Davidsen T.M."/>
            <person name="Wayne K.J."/>
            <person name="Tettelin H."/>
            <person name="Glass J.I."/>
            <person name="Rusch D."/>
            <person name="Podicherti R."/>
            <person name="Tsui H.-C.T."/>
            <person name="Winkler M.E."/>
        </authorList>
    </citation>
    <scope>NUCLEOTIDE SEQUENCE</scope>
</reference>
<name>A0A382UUF7_9ZZZZ</name>
<gene>
    <name evidence="1" type="ORF">METZ01_LOCUS390743</name>
</gene>
<sequence>MVPFTEAMDSDSIKIVTYIEIPFYTLQFVKKGELFSASYQASIGIKDKHGQDLAHQVWTDSIKVSSYTDSKSVIKNRKHFTIFTMPVGKKYEVVGELQDSDTRKKGILKNKIDLRDYTKKPTLMKPNFLLDLAGEWGFK</sequence>